<keyword evidence="4" id="KW-1185">Reference proteome</keyword>
<feature type="domain" description="Microtubule-associated protein 1B/S N-terminal" evidence="2">
    <location>
        <begin position="10"/>
        <end position="208"/>
    </location>
</feature>
<feature type="compositionally biased region" description="Acidic residues" evidence="1">
    <location>
        <begin position="1427"/>
        <end position="1441"/>
    </location>
</feature>
<feature type="region of interest" description="Disordered" evidence="1">
    <location>
        <begin position="1463"/>
        <end position="1691"/>
    </location>
</feature>
<dbReference type="InterPro" id="IPR056617">
    <property type="entry name" value="MAP1B/S_N"/>
</dbReference>
<name>A0AAJ7SLX6_PETMA</name>
<dbReference type="GO" id="GO:0030425">
    <property type="term" value="C:dendrite"/>
    <property type="evidence" value="ECO:0007669"/>
    <property type="project" value="TreeGrafter"/>
</dbReference>
<feature type="compositionally biased region" description="Basic and acidic residues" evidence="1">
    <location>
        <begin position="1607"/>
        <end position="1618"/>
    </location>
</feature>
<feature type="compositionally biased region" description="Acidic residues" evidence="1">
    <location>
        <begin position="838"/>
        <end position="867"/>
    </location>
</feature>
<dbReference type="GO" id="GO:0043025">
    <property type="term" value="C:neuronal cell body"/>
    <property type="evidence" value="ECO:0007669"/>
    <property type="project" value="TreeGrafter"/>
</dbReference>
<dbReference type="PANTHER" id="PTHR13843:SF12">
    <property type="entry name" value="ATPASE F1_V1_A1 COMPLEX ALPHA_BETA SUBUNIT NUCLEOTIDE-BINDING DOMAIN-CONTAINING PROTEIN"/>
    <property type="match status" value="1"/>
</dbReference>
<feature type="compositionally biased region" description="Basic and acidic residues" evidence="1">
    <location>
        <begin position="668"/>
        <end position="677"/>
    </location>
</feature>
<dbReference type="CTD" id="4131"/>
<proteinExistence type="predicted"/>
<dbReference type="InterPro" id="IPR057480">
    <property type="entry name" value="MAP1A/B/S-like_MBL"/>
</dbReference>
<feature type="compositionally biased region" description="Basic and acidic residues" evidence="1">
    <location>
        <begin position="1645"/>
        <end position="1670"/>
    </location>
</feature>
<dbReference type="GeneID" id="116938570"/>
<evidence type="ECO:0000313" key="5">
    <source>
        <dbReference type="RefSeq" id="XP_032801762.1"/>
    </source>
</evidence>
<dbReference type="SUPFAM" id="SSF56281">
    <property type="entry name" value="Metallo-hydrolase/oxidoreductase"/>
    <property type="match status" value="1"/>
</dbReference>
<feature type="compositionally biased region" description="Basic and acidic residues" evidence="1">
    <location>
        <begin position="1560"/>
        <end position="1577"/>
    </location>
</feature>
<dbReference type="Pfam" id="PF23415">
    <property type="entry name" value="MAPB1_N"/>
    <property type="match status" value="1"/>
</dbReference>
<evidence type="ECO:0000256" key="1">
    <source>
        <dbReference type="SAM" id="MobiDB-lite"/>
    </source>
</evidence>
<feature type="compositionally biased region" description="Polar residues" evidence="1">
    <location>
        <begin position="930"/>
        <end position="939"/>
    </location>
</feature>
<dbReference type="GO" id="GO:0016358">
    <property type="term" value="P:dendrite development"/>
    <property type="evidence" value="ECO:0007669"/>
    <property type="project" value="TreeGrafter"/>
</dbReference>
<organism evidence="4 5">
    <name type="scientific">Petromyzon marinus</name>
    <name type="common">Sea lamprey</name>
    <dbReference type="NCBI Taxonomy" id="7757"/>
    <lineage>
        <taxon>Eukaryota</taxon>
        <taxon>Metazoa</taxon>
        <taxon>Chordata</taxon>
        <taxon>Craniata</taxon>
        <taxon>Vertebrata</taxon>
        <taxon>Cyclostomata</taxon>
        <taxon>Hyperoartia</taxon>
        <taxon>Petromyzontiformes</taxon>
        <taxon>Petromyzontidae</taxon>
        <taxon>Petromyzon</taxon>
    </lineage>
</organism>
<dbReference type="PANTHER" id="PTHR13843">
    <property type="entry name" value="MICROTUBULE-ASSOCIATED PROTEIN"/>
    <property type="match status" value="1"/>
</dbReference>
<dbReference type="GO" id="GO:0000226">
    <property type="term" value="P:microtubule cytoskeleton organization"/>
    <property type="evidence" value="ECO:0007669"/>
    <property type="project" value="InterPro"/>
</dbReference>
<dbReference type="GO" id="GO:0007409">
    <property type="term" value="P:axonogenesis"/>
    <property type="evidence" value="ECO:0007669"/>
    <property type="project" value="TreeGrafter"/>
</dbReference>
<evidence type="ECO:0000313" key="4">
    <source>
        <dbReference type="Proteomes" id="UP001318040"/>
    </source>
</evidence>
<dbReference type="KEGG" id="pmrn:116938570"/>
<feature type="region of interest" description="Disordered" evidence="1">
    <location>
        <begin position="1255"/>
        <end position="1321"/>
    </location>
</feature>
<dbReference type="GO" id="GO:0045202">
    <property type="term" value="C:synapse"/>
    <property type="evidence" value="ECO:0007669"/>
    <property type="project" value="TreeGrafter"/>
</dbReference>
<accession>A0AAJ7SLX6</accession>
<dbReference type="GO" id="GO:0005875">
    <property type="term" value="C:microtubule associated complex"/>
    <property type="evidence" value="ECO:0007669"/>
    <property type="project" value="TreeGrafter"/>
</dbReference>
<sequence>MAGCGGHRALVALGELCDPGQLHAALADVESGLRSWAVDPAVCDLDQQLKLFISRHSARSSAQVKGEKTLQHRSDVLETSVLLNPSENTLVGEVRALLLSPEHHKLLLLAGVGLEDTGDLVLQDGFFSCRHLLNICTDDEVQESLSAAFPGQRAELTLCCSVADSASWGSLPSDGGVVSSALAVAVNPPALLPPGMEGACELSEYLAESWETPSPFGVLEAPASGGFLKLSRPCCYVFPGGRGDAALFAINGFTLLVDGGSERRAGFWKLARHLDRLDALLLTHIGADNLPGVNALLERKVAEAEAQGGEGGRPPGATSPEWLRNLVSPELGVVFFNVPDKMGQSGDPAANVRRGLDEACVTLQHLSQLGIQPEPLFRTNSPTLEPIILFQKLGVGRLEMYVLNPVKDSKEMQFMLQKWNGNSKAKSGVVMPNGKESEVSVPYLTSVAVLLVWHPASPTERIVRTLFPGNAPQNKILEGLEKLKHLEVLKHPVVTQRDLASGAAAQAKPFQLKPKNRTDSKESLKMSSRSGTAREAKKEQTAAMVRVDSKTELAKTSRAEKTQAIPAAVKSSAAGRPDTGNKAGAERAKAEVKPKVAKEPAIGKDSKDKLQKPTKKDIKKEESKDDKKDVKDTKASKEVKKDVKPVKKPELKASASDTKKPIGKTTAPRKDSADMKKPVALAAKATEAKKTKVQIKPAKPKGKADQIVTAAKEQTPISSPEDLTKDFDEVKKDGVEFKQSTEEIIPSPQEEVLVVSQKTDNVGMSLVSPDEGITTTDAEPSPHEEETPCHRENSAHLEGEEYDVGGKCHMDANGGRELAYQGGNNVHEAPAVTKAESADSDLADDDEMLREDERSDDDGEMVEEPETAEASPVGSPKTGGAVFASSRAEFDPDVQNKSFPPVSSMLDGDGLDKNVLQFHQSDNKDWAPSEHNSQHFQQLDNEKGASPHHHTASDVPSQSQDGGSPAVESPEHIRGEVNVDTFTTSSDIPLDKTPASDRSVKFDLTPMEISQKGGLLSNLDDTLPALYELPSIGSNIFGGGVEETRSLSSTPLSAGNTPYTQSPLVEDSLLVEGSNKVTSVPALPKSPHKLFPEMALHSVSGHEEASAVNHGERSSDGLIVGVLENGSTFKEYEKDGFASEEIVSGAVVDGASHKVATKFKEAVPQEAHFSLSLSGNPFEEARAPLIEVSPTRADDTSQLFSAREESKMSISAASLSDRSVTPTTDEAAIMAAVSASTTSLATSSFLDPFTAATTGDEVSPSLHAEVGSPHSTEVDESLSVSMEQVPASLPDPEQSHRDPSDPRPMSISPPEMSPRPSTLAEPRGALASIASIASNGPTEVDFSPFDVDVITPQSQFFQGNSPSPSSSATPSPVRVMCSMAEGLSEAPHRDAEADMEENEVDVEEEAAPPYARAFDGLGGPNNHNDEDNVDDDDDEEEEDVDESPHDVDLCLVASCEFQHHREGLQHSGVTQSPVDFSDDSEHSQDRAKPADSFYRPSSNQYNSGGLSFGPSPAEETPPTSASESLPTRSDSDIPPGTEDCTAEAAQDSEDDSDCLPSDKTSSDKSNKSVRVDARSRIDASPSASVDPFPPPPDPNVCMADPETQAADLDKPSKKDGKRNPKASAKGAKKPDGKAKPSAAQPKGAAGKEKPTSKPNKVAETKITKQDKEAKNGVNVNASRGGAGQTKATGTGAGKPAGLLASYPSGPPVYVDLAYVPNHCSAKTADVEFFRRVRSAHYVVSGNDLASEEPSRSVLDCLLEAKAQWGNNALQVTLIPTHDTEVMREWYQESHARLKELSIMVLASSSTVVMQEESFPACKIEF</sequence>
<feature type="compositionally biased region" description="Polar residues" evidence="1">
    <location>
        <begin position="1495"/>
        <end position="1505"/>
    </location>
</feature>
<feature type="region of interest" description="Disordered" evidence="1">
    <location>
        <begin position="1354"/>
        <end position="1373"/>
    </location>
</feature>
<dbReference type="Proteomes" id="UP001318040">
    <property type="component" value="Chromosome 1"/>
</dbReference>
<feature type="region of interest" description="Disordered" evidence="1">
    <location>
        <begin position="763"/>
        <end position="997"/>
    </location>
</feature>
<evidence type="ECO:0000259" key="2">
    <source>
        <dbReference type="Pfam" id="PF23415"/>
    </source>
</evidence>
<reference evidence="5" key="1">
    <citation type="submission" date="2025-08" db="UniProtKB">
        <authorList>
            <consortium name="RefSeq"/>
        </authorList>
    </citation>
    <scope>IDENTIFICATION</scope>
    <source>
        <tissue evidence="5">Sperm</tissue>
    </source>
</reference>
<feature type="compositionally biased region" description="Low complexity" evidence="1">
    <location>
        <begin position="1361"/>
        <end position="1372"/>
    </location>
</feature>
<feature type="compositionally biased region" description="Acidic residues" evidence="1">
    <location>
        <begin position="1393"/>
        <end position="1406"/>
    </location>
</feature>
<dbReference type="GO" id="GO:0003779">
    <property type="term" value="F:actin binding"/>
    <property type="evidence" value="ECO:0007669"/>
    <property type="project" value="TreeGrafter"/>
</dbReference>
<gene>
    <name evidence="5" type="primary">MAP1B</name>
</gene>
<dbReference type="GO" id="GO:0008017">
    <property type="term" value="F:microtubule binding"/>
    <property type="evidence" value="ECO:0007669"/>
    <property type="project" value="InterPro"/>
</dbReference>
<dbReference type="GO" id="GO:0005829">
    <property type="term" value="C:cytosol"/>
    <property type="evidence" value="ECO:0007669"/>
    <property type="project" value="TreeGrafter"/>
</dbReference>
<feature type="domain" description="Microtubule-associated protein 1A/B/S-like MBL-like" evidence="3">
    <location>
        <begin position="213"/>
        <end position="500"/>
    </location>
</feature>
<evidence type="ECO:0000259" key="3">
    <source>
        <dbReference type="Pfam" id="PF25281"/>
    </source>
</evidence>
<feature type="compositionally biased region" description="Basic and acidic residues" evidence="1">
    <location>
        <begin position="547"/>
        <end position="561"/>
    </location>
</feature>
<dbReference type="InterPro" id="IPR036866">
    <property type="entry name" value="RibonucZ/Hydroxyglut_hydro"/>
</dbReference>
<feature type="compositionally biased region" description="Polar residues" evidence="1">
    <location>
        <begin position="1517"/>
        <end position="1528"/>
    </location>
</feature>
<feature type="region of interest" description="Disordered" evidence="1">
    <location>
        <begin position="1384"/>
        <end position="1447"/>
    </location>
</feature>
<dbReference type="GO" id="GO:0031114">
    <property type="term" value="P:regulation of microtubule depolymerization"/>
    <property type="evidence" value="ECO:0007669"/>
    <property type="project" value="TreeGrafter"/>
</dbReference>
<protein>
    <submittedName>
        <fullName evidence="5">Microtubule-associated protein 1B</fullName>
    </submittedName>
</protein>
<dbReference type="GO" id="GO:0005874">
    <property type="term" value="C:microtubule"/>
    <property type="evidence" value="ECO:0007669"/>
    <property type="project" value="InterPro"/>
</dbReference>
<feature type="region of interest" description="Disordered" evidence="1">
    <location>
        <begin position="505"/>
        <end position="728"/>
    </location>
</feature>
<dbReference type="InterPro" id="IPR026074">
    <property type="entry name" value="MAP1"/>
</dbReference>
<dbReference type="RefSeq" id="XP_032801762.1">
    <property type="nucleotide sequence ID" value="XM_032945871.1"/>
</dbReference>
<feature type="compositionally biased region" description="Basic and acidic residues" evidence="1">
    <location>
        <begin position="584"/>
        <end position="651"/>
    </location>
</feature>
<feature type="compositionally biased region" description="Basic and acidic residues" evidence="1">
    <location>
        <begin position="1479"/>
        <end position="1489"/>
    </location>
</feature>
<feature type="compositionally biased region" description="Basic and acidic residues" evidence="1">
    <location>
        <begin position="780"/>
        <end position="810"/>
    </location>
</feature>
<dbReference type="Pfam" id="PF25281">
    <property type="entry name" value="MBL_MAP1B"/>
    <property type="match status" value="1"/>
</dbReference>